<dbReference type="AlphaFoldDB" id="A0A158CLA5"/>
<dbReference type="OrthoDB" id="9782972at2"/>
<dbReference type="SUPFAM" id="SSF51556">
    <property type="entry name" value="Metallo-dependent hydrolases"/>
    <property type="match status" value="1"/>
</dbReference>
<accession>A0A158CLA5</accession>
<proteinExistence type="predicted"/>
<dbReference type="CDD" id="cd01299">
    <property type="entry name" value="Met_dep_hydrolase_A"/>
    <property type="match status" value="1"/>
</dbReference>
<name>A0A158CLA5_9BURK</name>
<dbReference type="Gene3D" id="3.20.20.140">
    <property type="entry name" value="Metal-dependent hydrolases"/>
    <property type="match status" value="1"/>
</dbReference>
<dbReference type="PANTHER" id="PTHR43135:SF3">
    <property type="entry name" value="ALPHA-D-RIBOSE 1-METHYLPHOSPHONATE 5-TRIPHOSPHATE DIPHOSPHATASE"/>
    <property type="match status" value="1"/>
</dbReference>
<dbReference type="EMBL" id="FCOA02000024">
    <property type="protein sequence ID" value="SAK83163.1"/>
    <property type="molecule type" value="Genomic_DNA"/>
</dbReference>
<dbReference type="InterPro" id="IPR006680">
    <property type="entry name" value="Amidohydro-rel"/>
</dbReference>
<evidence type="ECO:0000313" key="3">
    <source>
        <dbReference type="Proteomes" id="UP000054851"/>
    </source>
</evidence>
<dbReference type="InterPro" id="IPR051781">
    <property type="entry name" value="Metallo-dep_Hydrolase"/>
</dbReference>
<gene>
    <name evidence="2" type="ORF">AWB79_05598</name>
</gene>
<dbReference type="InterPro" id="IPR032466">
    <property type="entry name" value="Metal_Hydrolase"/>
</dbReference>
<dbReference type="PANTHER" id="PTHR43135">
    <property type="entry name" value="ALPHA-D-RIBOSE 1-METHYLPHOSPHONATE 5-TRIPHOSPHATE DIPHOSPHATASE"/>
    <property type="match status" value="1"/>
</dbReference>
<evidence type="ECO:0000259" key="1">
    <source>
        <dbReference type="Pfam" id="PF01979"/>
    </source>
</evidence>
<dbReference type="Proteomes" id="UP000054851">
    <property type="component" value="Unassembled WGS sequence"/>
</dbReference>
<evidence type="ECO:0000313" key="2">
    <source>
        <dbReference type="EMBL" id="SAK83163.1"/>
    </source>
</evidence>
<dbReference type="Gene3D" id="2.30.40.10">
    <property type="entry name" value="Urease, subunit C, domain 1"/>
    <property type="match status" value="1"/>
</dbReference>
<dbReference type="RefSeq" id="WP_061170680.1">
    <property type="nucleotide sequence ID" value="NZ_FCOA02000024.1"/>
</dbReference>
<comment type="caution">
    <text evidence="2">The sequence shown here is derived from an EMBL/GenBank/DDBJ whole genome shotgun (WGS) entry which is preliminary data.</text>
</comment>
<organism evidence="2 3">
    <name type="scientific">Caballeronia hypogeia</name>
    <dbReference type="NCBI Taxonomy" id="1777140"/>
    <lineage>
        <taxon>Bacteria</taxon>
        <taxon>Pseudomonadati</taxon>
        <taxon>Pseudomonadota</taxon>
        <taxon>Betaproteobacteria</taxon>
        <taxon>Burkholderiales</taxon>
        <taxon>Burkholderiaceae</taxon>
        <taxon>Caballeronia</taxon>
    </lineage>
</organism>
<feature type="domain" description="Amidohydrolase-related" evidence="1">
    <location>
        <begin position="54"/>
        <end position="402"/>
    </location>
</feature>
<reference evidence="2" key="1">
    <citation type="submission" date="2016-01" db="EMBL/GenBank/DDBJ databases">
        <authorList>
            <person name="Peeters C."/>
        </authorList>
    </citation>
    <scope>NUCLEOTIDE SEQUENCE</scope>
    <source>
        <strain evidence="2">LMG 29322</strain>
    </source>
</reference>
<protein>
    <submittedName>
        <fullName evidence="2">Amidohydrolase</fullName>
    </submittedName>
</protein>
<dbReference type="Pfam" id="PF01979">
    <property type="entry name" value="Amidohydro_1"/>
    <property type="match status" value="1"/>
</dbReference>
<dbReference type="SUPFAM" id="SSF51338">
    <property type="entry name" value="Composite domain of metallo-dependent hydrolases"/>
    <property type="match status" value="1"/>
</dbReference>
<keyword evidence="3" id="KW-1185">Reference proteome</keyword>
<dbReference type="STRING" id="1777140.AWB79_05598"/>
<dbReference type="InterPro" id="IPR057744">
    <property type="entry name" value="OTAase-like"/>
</dbReference>
<dbReference type="InterPro" id="IPR011059">
    <property type="entry name" value="Metal-dep_hydrolase_composite"/>
</dbReference>
<dbReference type="GO" id="GO:0016810">
    <property type="term" value="F:hydrolase activity, acting on carbon-nitrogen (but not peptide) bonds"/>
    <property type="evidence" value="ECO:0007669"/>
    <property type="project" value="InterPro"/>
</dbReference>
<sequence>MSTLVLEGVNVFDPATNQRRTHVDVCIADGRIAAIGDVPSQFAGARRIRLPGRTLLPGFIDLHVHVVASNTNLGANAAMPNFLAALRTLPILRGMLNRGFTTVRDAGGADFGMCEAVNSGVLWGPRILSSGKALSQTGGHGDFRQRNDKLDDACGCLGRQGAIARVVDGVDAMRLAVREELLKGASQIKVMASGGVASPNDPITNTQYSAEELRAAVQEAEAAGTYVMAHAYTARAIRRAVECGVKCIEHGNLIDEETARLLVERGVAVVPTIATLDRLVEQGPALGFPAESLAKIDGARSVGRRALALLAREGVKVGFGSDMLGELHAFQSDEFAVRAEVVGNVEAIRSATCVAAEITGEAGVRGTVAVGAMADLVVVDGDPVEDISLLLGQGEHIPLVIKSGACMKEAGRLLEPVAE</sequence>